<feature type="signal peptide" evidence="1">
    <location>
        <begin position="1"/>
        <end position="22"/>
    </location>
</feature>
<proteinExistence type="predicted"/>
<dbReference type="Gene3D" id="3.40.33.10">
    <property type="entry name" value="CAP"/>
    <property type="match status" value="1"/>
</dbReference>
<evidence type="ECO:0000313" key="4">
    <source>
        <dbReference type="Proteomes" id="UP000199026"/>
    </source>
</evidence>
<dbReference type="PANTHER" id="PTHR31157:SF1">
    <property type="entry name" value="SCP DOMAIN-CONTAINING PROTEIN"/>
    <property type="match status" value="1"/>
</dbReference>
<reference evidence="3 4" key="1">
    <citation type="submission" date="2016-10" db="EMBL/GenBank/DDBJ databases">
        <authorList>
            <person name="de Groot N.N."/>
        </authorList>
    </citation>
    <scope>NUCLEOTIDE SEQUENCE [LARGE SCALE GENOMIC DNA]</scope>
    <source>
        <strain evidence="3 4">DSM 24677</strain>
    </source>
</reference>
<dbReference type="EMBL" id="FNPR01000002">
    <property type="protein sequence ID" value="SDY45672.1"/>
    <property type="molecule type" value="Genomic_DNA"/>
</dbReference>
<dbReference type="InterPro" id="IPR014044">
    <property type="entry name" value="CAP_dom"/>
</dbReference>
<evidence type="ECO:0000313" key="3">
    <source>
        <dbReference type="EMBL" id="SDY45672.1"/>
    </source>
</evidence>
<evidence type="ECO:0000256" key="1">
    <source>
        <dbReference type="SAM" id="SignalP"/>
    </source>
</evidence>
<organism evidence="3 4">
    <name type="scientific">Lentibacter algarum</name>
    <dbReference type="NCBI Taxonomy" id="576131"/>
    <lineage>
        <taxon>Bacteria</taxon>
        <taxon>Pseudomonadati</taxon>
        <taxon>Pseudomonadota</taxon>
        <taxon>Alphaproteobacteria</taxon>
        <taxon>Rhodobacterales</taxon>
        <taxon>Roseobacteraceae</taxon>
        <taxon>Lentibacter</taxon>
    </lineage>
</organism>
<evidence type="ECO:0000259" key="2">
    <source>
        <dbReference type="Pfam" id="PF00188"/>
    </source>
</evidence>
<dbReference type="CDD" id="cd05379">
    <property type="entry name" value="CAP_bacterial"/>
    <property type="match status" value="1"/>
</dbReference>
<dbReference type="PANTHER" id="PTHR31157">
    <property type="entry name" value="SCP DOMAIN-CONTAINING PROTEIN"/>
    <property type="match status" value="1"/>
</dbReference>
<protein>
    <submittedName>
        <fullName evidence="3">Cysteine-rich secretory protein family protein</fullName>
    </submittedName>
</protein>
<keyword evidence="1" id="KW-0732">Signal</keyword>
<keyword evidence="4" id="KW-1185">Reference proteome</keyword>
<feature type="domain" description="SCP" evidence="2">
    <location>
        <begin position="30"/>
        <end position="136"/>
    </location>
</feature>
<accession>A0A1H3K0G0</accession>
<sequence length="148" mass="15864">MSVKQIFLCGILCLAPAGLLQAEPMRDVVSMVNKLRAENGLHALNVSPQLEKAADLHASDMARRGVLTHTGSNGSTPAKRAKRAGYKFCTVAENVAAGQLSSAEVMQAWANSPGHRKNMLKPKARDIAVVRGPNNNWVMMLAAKRGTC</sequence>
<dbReference type="InterPro" id="IPR035940">
    <property type="entry name" value="CAP_sf"/>
</dbReference>
<dbReference type="STRING" id="576131.SAMN05444486_102272"/>
<feature type="chain" id="PRO_5011513145" evidence="1">
    <location>
        <begin position="23"/>
        <end position="148"/>
    </location>
</feature>
<gene>
    <name evidence="3" type="ORF">SAMN05444486_102272</name>
</gene>
<dbReference type="Proteomes" id="UP000199026">
    <property type="component" value="Unassembled WGS sequence"/>
</dbReference>
<dbReference type="SUPFAM" id="SSF55797">
    <property type="entry name" value="PR-1-like"/>
    <property type="match status" value="1"/>
</dbReference>
<name>A0A1H3K0G0_9RHOB</name>
<dbReference type="AlphaFoldDB" id="A0A1H3K0G0"/>
<dbReference type="Pfam" id="PF00188">
    <property type="entry name" value="CAP"/>
    <property type="match status" value="1"/>
</dbReference>